<evidence type="ECO:0000313" key="3">
    <source>
        <dbReference type="EMBL" id="KAF2798532.1"/>
    </source>
</evidence>
<sequence length="344" mass="35016">MLFNSLRHAALAATFFGFSAAQDTVPSDLAVAFGPSGTELQVSYTNNAVDGFDDGTTFKKAEVTKEPTFALGDSSGIVPKARYTVVLVDTTTDDARTLHYARSNFKLTGEIVNIASDSDPSLAYQAPGAFKETGTERKYSFLLYQHFANKEVTDLKLPEEGAVFTVKQFQDDNGFDDPVGGVLMVVNLGAGGGGDQAPASSAAQGQASTTSVQEVSSSTAAEEVASSTTAVSSVRASSVVTRISSAIVSSATDDSQAPETTAEAPETTRATPQTSGLAAASSVLQSAPGPSTSTIFLAPGTTGTPTGTGAPTQQTDSGASDMALGTASCAVGAAMVVFAGLLAW</sequence>
<accession>A0A6A6XQ71</accession>
<organism evidence="3 4">
    <name type="scientific">Melanomma pulvis-pyrius CBS 109.77</name>
    <dbReference type="NCBI Taxonomy" id="1314802"/>
    <lineage>
        <taxon>Eukaryota</taxon>
        <taxon>Fungi</taxon>
        <taxon>Dikarya</taxon>
        <taxon>Ascomycota</taxon>
        <taxon>Pezizomycotina</taxon>
        <taxon>Dothideomycetes</taxon>
        <taxon>Pleosporomycetidae</taxon>
        <taxon>Pleosporales</taxon>
        <taxon>Melanommataceae</taxon>
        <taxon>Melanomma</taxon>
    </lineage>
</organism>
<evidence type="ECO:0000256" key="2">
    <source>
        <dbReference type="SAM" id="SignalP"/>
    </source>
</evidence>
<dbReference type="CDD" id="cd00866">
    <property type="entry name" value="PEBP_euk"/>
    <property type="match status" value="1"/>
</dbReference>
<protein>
    <recommendedName>
        <fullName evidence="5">PEBP-like protein</fullName>
    </recommendedName>
</protein>
<gene>
    <name evidence="3" type="ORF">K505DRAFT_267501</name>
</gene>
<feature type="compositionally biased region" description="Low complexity" evidence="1">
    <location>
        <begin position="298"/>
        <end position="315"/>
    </location>
</feature>
<feature type="region of interest" description="Disordered" evidence="1">
    <location>
        <begin position="248"/>
        <end position="319"/>
    </location>
</feature>
<dbReference type="EMBL" id="MU001782">
    <property type="protein sequence ID" value="KAF2798532.1"/>
    <property type="molecule type" value="Genomic_DNA"/>
</dbReference>
<name>A0A6A6XQ71_9PLEO</name>
<proteinExistence type="predicted"/>
<feature type="compositionally biased region" description="Low complexity" evidence="1">
    <location>
        <begin position="196"/>
        <end position="218"/>
    </location>
</feature>
<dbReference type="InterPro" id="IPR036610">
    <property type="entry name" value="PEBP-like_sf"/>
</dbReference>
<reference evidence="3" key="1">
    <citation type="journal article" date="2020" name="Stud. Mycol.">
        <title>101 Dothideomycetes genomes: a test case for predicting lifestyles and emergence of pathogens.</title>
        <authorList>
            <person name="Haridas S."/>
            <person name="Albert R."/>
            <person name="Binder M."/>
            <person name="Bloem J."/>
            <person name="Labutti K."/>
            <person name="Salamov A."/>
            <person name="Andreopoulos B."/>
            <person name="Baker S."/>
            <person name="Barry K."/>
            <person name="Bills G."/>
            <person name="Bluhm B."/>
            <person name="Cannon C."/>
            <person name="Castanera R."/>
            <person name="Culley D."/>
            <person name="Daum C."/>
            <person name="Ezra D."/>
            <person name="Gonzalez J."/>
            <person name="Henrissat B."/>
            <person name="Kuo A."/>
            <person name="Liang C."/>
            <person name="Lipzen A."/>
            <person name="Lutzoni F."/>
            <person name="Magnuson J."/>
            <person name="Mondo S."/>
            <person name="Nolan M."/>
            <person name="Ohm R."/>
            <person name="Pangilinan J."/>
            <person name="Park H.-J."/>
            <person name="Ramirez L."/>
            <person name="Alfaro M."/>
            <person name="Sun H."/>
            <person name="Tritt A."/>
            <person name="Yoshinaga Y."/>
            <person name="Zwiers L.-H."/>
            <person name="Turgeon B."/>
            <person name="Goodwin S."/>
            <person name="Spatafora J."/>
            <person name="Crous P."/>
            <person name="Grigoriev I."/>
        </authorList>
    </citation>
    <scope>NUCLEOTIDE SEQUENCE</scope>
    <source>
        <strain evidence="3">CBS 109.77</strain>
    </source>
</reference>
<keyword evidence="2" id="KW-0732">Signal</keyword>
<dbReference type="SUPFAM" id="SSF49777">
    <property type="entry name" value="PEBP-like"/>
    <property type="match status" value="1"/>
</dbReference>
<evidence type="ECO:0000256" key="1">
    <source>
        <dbReference type="SAM" id="MobiDB-lite"/>
    </source>
</evidence>
<dbReference type="OrthoDB" id="5231984at2759"/>
<feature type="compositionally biased region" description="Polar residues" evidence="1">
    <location>
        <begin position="282"/>
        <end position="295"/>
    </location>
</feature>
<evidence type="ECO:0000313" key="4">
    <source>
        <dbReference type="Proteomes" id="UP000799757"/>
    </source>
</evidence>
<feature type="chain" id="PRO_5025431142" description="PEBP-like protein" evidence="2">
    <location>
        <begin position="22"/>
        <end position="344"/>
    </location>
</feature>
<feature type="region of interest" description="Disordered" evidence="1">
    <location>
        <begin position="193"/>
        <end position="218"/>
    </location>
</feature>
<feature type="compositionally biased region" description="Low complexity" evidence="1">
    <location>
        <begin position="248"/>
        <end position="274"/>
    </location>
</feature>
<feature type="signal peptide" evidence="2">
    <location>
        <begin position="1"/>
        <end position="21"/>
    </location>
</feature>
<dbReference type="Proteomes" id="UP000799757">
    <property type="component" value="Unassembled WGS sequence"/>
</dbReference>
<dbReference type="Gene3D" id="3.90.280.10">
    <property type="entry name" value="PEBP-like"/>
    <property type="match status" value="1"/>
</dbReference>
<dbReference type="AlphaFoldDB" id="A0A6A6XQ71"/>
<evidence type="ECO:0008006" key="5">
    <source>
        <dbReference type="Google" id="ProtNLM"/>
    </source>
</evidence>
<keyword evidence="4" id="KW-1185">Reference proteome</keyword>
<dbReference type="InterPro" id="IPR035810">
    <property type="entry name" value="PEBP_euk"/>
</dbReference>